<dbReference type="InterPro" id="IPR009003">
    <property type="entry name" value="Peptidase_S1_PA"/>
</dbReference>
<dbReference type="GO" id="GO:0004252">
    <property type="term" value="F:serine-type endopeptidase activity"/>
    <property type="evidence" value="ECO:0007669"/>
    <property type="project" value="InterPro"/>
</dbReference>
<feature type="compositionally biased region" description="Low complexity" evidence="1">
    <location>
        <begin position="248"/>
        <end position="258"/>
    </location>
</feature>
<keyword evidence="2" id="KW-0812">Transmembrane</keyword>
<feature type="region of interest" description="Disordered" evidence="1">
    <location>
        <begin position="223"/>
        <end position="258"/>
    </location>
</feature>
<feature type="region of interest" description="Disordered" evidence="1">
    <location>
        <begin position="1"/>
        <end position="41"/>
    </location>
</feature>
<reference evidence="3 4" key="1">
    <citation type="submission" date="2019-03" db="EMBL/GenBank/DDBJ databases">
        <title>Genomic Encyclopedia of Archaeal and Bacterial Type Strains, Phase II (KMG-II): from individual species to whole genera.</title>
        <authorList>
            <person name="Goeker M."/>
        </authorList>
    </citation>
    <scope>NUCLEOTIDE SEQUENCE [LARGE SCALE GENOMIC DNA]</scope>
    <source>
        <strain evidence="3 4">DSM 45499</strain>
    </source>
</reference>
<keyword evidence="3" id="KW-0378">Hydrolase</keyword>
<feature type="compositionally biased region" description="Low complexity" evidence="1">
    <location>
        <begin position="73"/>
        <end position="93"/>
    </location>
</feature>
<dbReference type="Pfam" id="PF13365">
    <property type="entry name" value="Trypsin_2"/>
    <property type="match status" value="1"/>
</dbReference>
<accession>A0A4R7VYQ8</accession>
<sequence length="324" mass="32150">MTQNVQQAPPPWTYPGNPYPPPPVPPGPQMFPGSPQQRPPRRFRRGTVAAIAAAALVAGGLGGTIGAFVGSDGASQPAATAATTTSASPSTGTEGTDVSAIVAKVMASVVQVNVELANGEAIGSGVVISSDGRILTNNHVVSGADKVTVTLSDGRTVDATVAGTDPSSDLAVIQVQGVSGLTAATFADSSTVKVGDEVIAIGSPGGLQGTVTTGIVSALDRKVTVSSDDEQQQQQEQGFPFGDESQNGSGDSSGSGTTTYQALQTDAAINQGNSGGPLFNTSGQVVGINSAMYSPVTGPDGSAGSVGIGFAIPSNQAQQVIDKL</sequence>
<dbReference type="SUPFAM" id="SSF50494">
    <property type="entry name" value="Trypsin-like serine proteases"/>
    <property type="match status" value="1"/>
</dbReference>
<feature type="compositionally biased region" description="Pro residues" evidence="1">
    <location>
        <begin position="8"/>
        <end position="29"/>
    </location>
</feature>
<evidence type="ECO:0000256" key="1">
    <source>
        <dbReference type="SAM" id="MobiDB-lite"/>
    </source>
</evidence>
<dbReference type="EMBL" id="SOCP01000003">
    <property type="protein sequence ID" value="TDV55296.1"/>
    <property type="molecule type" value="Genomic_DNA"/>
</dbReference>
<dbReference type="Gene3D" id="2.40.10.10">
    <property type="entry name" value="Trypsin-like serine proteases"/>
    <property type="match status" value="2"/>
</dbReference>
<dbReference type="InterPro" id="IPR043504">
    <property type="entry name" value="Peptidase_S1_PA_chymotrypsin"/>
</dbReference>
<comment type="caution">
    <text evidence="3">The sequence shown here is derived from an EMBL/GenBank/DDBJ whole genome shotgun (WGS) entry which is preliminary data.</text>
</comment>
<feature type="transmembrane region" description="Helical" evidence="2">
    <location>
        <begin position="48"/>
        <end position="69"/>
    </location>
</feature>
<evidence type="ECO:0000313" key="3">
    <source>
        <dbReference type="EMBL" id="TDV55296.1"/>
    </source>
</evidence>
<keyword evidence="2" id="KW-0472">Membrane</keyword>
<dbReference type="PANTHER" id="PTHR22939">
    <property type="entry name" value="SERINE PROTEASE FAMILY S1C HTRA-RELATED"/>
    <property type="match status" value="1"/>
</dbReference>
<feature type="region of interest" description="Disordered" evidence="1">
    <location>
        <begin position="73"/>
        <end position="95"/>
    </location>
</feature>
<organism evidence="3 4">
    <name type="scientific">Actinophytocola oryzae</name>
    <dbReference type="NCBI Taxonomy" id="502181"/>
    <lineage>
        <taxon>Bacteria</taxon>
        <taxon>Bacillati</taxon>
        <taxon>Actinomycetota</taxon>
        <taxon>Actinomycetes</taxon>
        <taxon>Pseudonocardiales</taxon>
        <taxon>Pseudonocardiaceae</taxon>
    </lineage>
</organism>
<dbReference type="PRINTS" id="PR00834">
    <property type="entry name" value="PROTEASES2C"/>
</dbReference>
<name>A0A4R7VYQ8_9PSEU</name>
<keyword evidence="2" id="KW-1133">Transmembrane helix</keyword>
<keyword evidence="4" id="KW-1185">Reference proteome</keyword>
<evidence type="ECO:0000256" key="2">
    <source>
        <dbReference type="SAM" id="Phobius"/>
    </source>
</evidence>
<dbReference type="Proteomes" id="UP000294927">
    <property type="component" value="Unassembled WGS sequence"/>
</dbReference>
<gene>
    <name evidence="3" type="ORF">CLV71_103537</name>
</gene>
<dbReference type="AlphaFoldDB" id="A0A4R7VYQ8"/>
<dbReference type="PANTHER" id="PTHR22939:SF129">
    <property type="entry name" value="SERINE PROTEASE HTRA2, MITOCHONDRIAL"/>
    <property type="match status" value="1"/>
</dbReference>
<dbReference type="RefSeq" id="WP_279588723.1">
    <property type="nucleotide sequence ID" value="NZ_SOCP01000003.1"/>
</dbReference>
<protein>
    <submittedName>
        <fullName evidence="3">Putative serine protease PepD</fullName>
    </submittedName>
</protein>
<dbReference type="InterPro" id="IPR001940">
    <property type="entry name" value="Peptidase_S1C"/>
</dbReference>
<keyword evidence="3" id="KW-0645">Protease</keyword>
<evidence type="ECO:0000313" key="4">
    <source>
        <dbReference type="Proteomes" id="UP000294927"/>
    </source>
</evidence>
<proteinExistence type="predicted"/>
<dbReference type="GO" id="GO:0006508">
    <property type="term" value="P:proteolysis"/>
    <property type="evidence" value="ECO:0007669"/>
    <property type="project" value="UniProtKB-KW"/>
</dbReference>